<dbReference type="Proteomes" id="UP001283361">
    <property type="component" value="Unassembled WGS sequence"/>
</dbReference>
<evidence type="ECO:0000313" key="1">
    <source>
        <dbReference type="EMBL" id="KAK3768996.1"/>
    </source>
</evidence>
<sequence length="111" mass="12687">MRESTVNGDQITACPGHKSIPVMLCAHAAYRCIGRRQRRDGSGKAVSLSLCDIRAVINWVGDNTEQRHCRKSGRRLNKSLRRVIERFPGKNMAEVWTAERSRGKHSQWQQK</sequence>
<reference evidence="1" key="1">
    <citation type="journal article" date="2023" name="G3 (Bethesda)">
        <title>A reference genome for the long-term kleptoplast-retaining sea slug Elysia crispata morphotype clarki.</title>
        <authorList>
            <person name="Eastman K.E."/>
            <person name="Pendleton A.L."/>
            <person name="Shaikh M.A."/>
            <person name="Suttiyut T."/>
            <person name="Ogas R."/>
            <person name="Tomko P."/>
            <person name="Gavelis G."/>
            <person name="Widhalm J.R."/>
            <person name="Wisecaver J.H."/>
        </authorList>
    </citation>
    <scope>NUCLEOTIDE SEQUENCE</scope>
    <source>
        <strain evidence="1">ECLA1</strain>
    </source>
</reference>
<keyword evidence="2" id="KW-1185">Reference proteome</keyword>
<name>A0AAE0ZHH9_9GAST</name>
<dbReference type="EMBL" id="JAWDGP010003984">
    <property type="protein sequence ID" value="KAK3768996.1"/>
    <property type="molecule type" value="Genomic_DNA"/>
</dbReference>
<proteinExistence type="predicted"/>
<dbReference type="AlphaFoldDB" id="A0AAE0ZHH9"/>
<organism evidence="1 2">
    <name type="scientific">Elysia crispata</name>
    <name type="common">lettuce slug</name>
    <dbReference type="NCBI Taxonomy" id="231223"/>
    <lineage>
        <taxon>Eukaryota</taxon>
        <taxon>Metazoa</taxon>
        <taxon>Spiralia</taxon>
        <taxon>Lophotrochozoa</taxon>
        <taxon>Mollusca</taxon>
        <taxon>Gastropoda</taxon>
        <taxon>Heterobranchia</taxon>
        <taxon>Euthyneura</taxon>
        <taxon>Panpulmonata</taxon>
        <taxon>Sacoglossa</taxon>
        <taxon>Placobranchoidea</taxon>
        <taxon>Plakobranchidae</taxon>
        <taxon>Elysia</taxon>
    </lineage>
</organism>
<gene>
    <name evidence="1" type="ORF">RRG08_036740</name>
</gene>
<evidence type="ECO:0000313" key="2">
    <source>
        <dbReference type="Proteomes" id="UP001283361"/>
    </source>
</evidence>
<protein>
    <submittedName>
        <fullName evidence="1">Uncharacterized protein</fullName>
    </submittedName>
</protein>
<comment type="caution">
    <text evidence="1">The sequence shown here is derived from an EMBL/GenBank/DDBJ whole genome shotgun (WGS) entry which is preliminary data.</text>
</comment>
<accession>A0AAE0ZHH9</accession>